<organism evidence="8 9">
    <name type="scientific">Fonticella tunisiensis</name>
    <dbReference type="NCBI Taxonomy" id="1096341"/>
    <lineage>
        <taxon>Bacteria</taxon>
        <taxon>Bacillati</taxon>
        <taxon>Bacillota</taxon>
        <taxon>Clostridia</taxon>
        <taxon>Eubacteriales</taxon>
        <taxon>Clostridiaceae</taxon>
        <taxon>Fonticella</taxon>
    </lineage>
</organism>
<sequence>MPKMKTHKGASKRYRKTGTGKFKRAHAFKRHILNKKTSKRKRHLRKGTYVHVAEQKKVMKLLPYA</sequence>
<keyword evidence="9" id="KW-1185">Reference proteome</keyword>
<proteinExistence type="inferred from homology"/>
<gene>
    <name evidence="5" type="primary">rpmI</name>
    <name evidence="8" type="ORF">EDD71_10952</name>
</gene>
<dbReference type="RefSeq" id="WP_133628014.1">
    <property type="nucleotide sequence ID" value="NZ_SOAZ01000009.1"/>
</dbReference>
<accession>A0A4V3ETC1</accession>
<comment type="caution">
    <text evidence="8">The sequence shown here is derived from an EMBL/GenBank/DDBJ whole genome shotgun (WGS) entry which is preliminary data.</text>
</comment>
<dbReference type="InterPro" id="IPR037229">
    <property type="entry name" value="Ribosomal_bL35_sf"/>
</dbReference>
<evidence type="ECO:0000313" key="8">
    <source>
        <dbReference type="EMBL" id="TDT61047.1"/>
    </source>
</evidence>
<feature type="region of interest" description="Disordered" evidence="7">
    <location>
        <begin position="1"/>
        <end position="20"/>
    </location>
</feature>
<name>A0A4V3ETC1_9CLOT</name>
<dbReference type="GO" id="GO:0006412">
    <property type="term" value="P:translation"/>
    <property type="evidence" value="ECO:0007669"/>
    <property type="project" value="UniProtKB-UniRule"/>
</dbReference>
<dbReference type="InterPro" id="IPR018265">
    <property type="entry name" value="Ribosomal_bL35_CS"/>
</dbReference>
<evidence type="ECO:0000256" key="5">
    <source>
        <dbReference type="HAMAP-Rule" id="MF_00514"/>
    </source>
</evidence>
<dbReference type="SUPFAM" id="SSF143034">
    <property type="entry name" value="L35p-like"/>
    <property type="match status" value="1"/>
</dbReference>
<keyword evidence="2 5" id="KW-0689">Ribosomal protein</keyword>
<evidence type="ECO:0000313" key="9">
    <source>
        <dbReference type="Proteomes" id="UP000295325"/>
    </source>
</evidence>
<dbReference type="PANTHER" id="PTHR33343">
    <property type="entry name" value="54S RIBOSOMAL PROTEIN BL35M"/>
    <property type="match status" value="1"/>
</dbReference>
<evidence type="ECO:0000256" key="2">
    <source>
        <dbReference type="ARBA" id="ARBA00022980"/>
    </source>
</evidence>
<dbReference type="Gene3D" id="4.10.410.60">
    <property type="match status" value="1"/>
</dbReference>
<dbReference type="OrthoDB" id="47476at2"/>
<dbReference type="GO" id="GO:0022625">
    <property type="term" value="C:cytosolic large ribosomal subunit"/>
    <property type="evidence" value="ECO:0007669"/>
    <property type="project" value="TreeGrafter"/>
</dbReference>
<dbReference type="AlphaFoldDB" id="A0A4V3ETC1"/>
<dbReference type="InterPro" id="IPR021137">
    <property type="entry name" value="Ribosomal_bL35-like"/>
</dbReference>
<dbReference type="HAMAP" id="MF_00514">
    <property type="entry name" value="Ribosomal_bL35"/>
    <property type="match status" value="1"/>
</dbReference>
<dbReference type="PANTHER" id="PTHR33343:SF1">
    <property type="entry name" value="LARGE RIBOSOMAL SUBUNIT PROTEIN BL35M"/>
    <property type="match status" value="1"/>
</dbReference>
<dbReference type="EMBL" id="SOAZ01000009">
    <property type="protein sequence ID" value="TDT61047.1"/>
    <property type="molecule type" value="Genomic_DNA"/>
</dbReference>
<keyword evidence="3 5" id="KW-0687">Ribonucleoprotein</keyword>
<dbReference type="Pfam" id="PF01632">
    <property type="entry name" value="Ribosomal_L35p"/>
    <property type="match status" value="1"/>
</dbReference>
<evidence type="ECO:0000256" key="7">
    <source>
        <dbReference type="SAM" id="MobiDB-lite"/>
    </source>
</evidence>
<reference evidence="8 9" key="1">
    <citation type="submission" date="2019-03" db="EMBL/GenBank/DDBJ databases">
        <title>Genomic Encyclopedia of Type Strains, Phase IV (KMG-IV): sequencing the most valuable type-strain genomes for metagenomic binning, comparative biology and taxonomic classification.</title>
        <authorList>
            <person name="Goeker M."/>
        </authorList>
    </citation>
    <scope>NUCLEOTIDE SEQUENCE [LARGE SCALE GENOMIC DNA]</scope>
    <source>
        <strain evidence="8 9">DSM 24455</strain>
    </source>
</reference>
<dbReference type="GO" id="GO:0003735">
    <property type="term" value="F:structural constituent of ribosome"/>
    <property type="evidence" value="ECO:0007669"/>
    <property type="project" value="InterPro"/>
</dbReference>
<comment type="similarity">
    <text evidence="1 5 6">Belongs to the bacterial ribosomal protein bL35 family.</text>
</comment>
<dbReference type="FunFam" id="4.10.410.60:FF:000001">
    <property type="entry name" value="50S ribosomal protein L35"/>
    <property type="match status" value="1"/>
</dbReference>
<evidence type="ECO:0000256" key="3">
    <source>
        <dbReference type="ARBA" id="ARBA00023274"/>
    </source>
</evidence>
<dbReference type="NCBIfam" id="TIGR00001">
    <property type="entry name" value="rpmI_bact"/>
    <property type="match status" value="1"/>
</dbReference>
<dbReference type="PRINTS" id="PR00064">
    <property type="entry name" value="RIBOSOMALL35"/>
</dbReference>
<evidence type="ECO:0000256" key="1">
    <source>
        <dbReference type="ARBA" id="ARBA00006598"/>
    </source>
</evidence>
<evidence type="ECO:0000256" key="6">
    <source>
        <dbReference type="RuleBase" id="RU000568"/>
    </source>
</evidence>
<dbReference type="Proteomes" id="UP000295325">
    <property type="component" value="Unassembled WGS sequence"/>
</dbReference>
<dbReference type="PROSITE" id="PS00936">
    <property type="entry name" value="RIBOSOMAL_L35"/>
    <property type="match status" value="1"/>
</dbReference>
<dbReference type="InterPro" id="IPR001706">
    <property type="entry name" value="Ribosomal_bL35"/>
</dbReference>
<protein>
    <recommendedName>
        <fullName evidence="4 5">Large ribosomal subunit protein bL35</fullName>
    </recommendedName>
</protein>
<evidence type="ECO:0000256" key="4">
    <source>
        <dbReference type="ARBA" id="ARBA00071664"/>
    </source>
</evidence>